<dbReference type="WBParaSite" id="TCONS_00016192.p1">
    <property type="protein sequence ID" value="TCONS_00016192.p1"/>
    <property type="gene ID" value="XLOC_010860"/>
</dbReference>
<dbReference type="STRING" id="6248.A0A0K0EBL6"/>
<evidence type="ECO:0000313" key="1">
    <source>
        <dbReference type="Proteomes" id="UP000035681"/>
    </source>
</evidence>
<keyword evidence="1" id="KW-1185">Reference proteome</keyword>
<dbReference type="Proteomes" id="UP000035681">
    <property type="component" value="Unplaced"/>
</dbReference>
<dbReference type="AlphaFoldDB" id="A0A0K0EBL6"/>
<reference evidence="2" key="1">
    <citation type="submission" date="2015-08" db="UniProtKB">
        <authorList>
            <consortium name="WormBaseParasite"/>
        </authorList>
    </citation>
    <scope>IDENTIFICATION</scope>
</reference>
<dbReference type="WBParaSite" id="SSTP_0000688800.1">
    <property type="protein sequence ID" value="SSTP_0000688800.1"/>
    <property type="gene ID" value="SSTP_0000688800"/>
</dbReference>
<sequence>MNDENFRLEVFLASYKVAKKVWSRKQKQLMKNPHSTSTDKKVLLEHQAKELESMLNYFNIKDETSYLIPYEWDNAETHPRLEKLTNIIVNQISKNGNIRPFMKGSNIEFGLWKDDIMKFIKKLTVDEEDYQIDNQLCMSLASKLILQSSEVKSYFDIAMKRRMNEEGRLKQGLLVSNLFNEMWHDMRKSNVNRNSQMLAQQPKWLHGKDTLKTFNKKYNKYLCQRLGVQVVSAFLDGNQVLRREYYMNYQFCIPSSICKEVKFDIYKDVAWDAFLKLFIDAEDFMKTWDRLHHITNKKNHNRTNHGNKNYYHKNNFYSKTTPYQSNKNYYNQKTNDKYNDKFLQNTSWKQKKGNNNSNNTRITKLNRNNKRFILNNGKQNNKNQNNLVNTVDIEELSRSICRQVQNMLLTAKMSALIILSIIMLMVPSVNGQLTGYNWEDCNNPRLPYFYRLPSKHLETIVGTAVSLTLIGDDCAPLTDMITLIGIEYNNIFITWSMTVPLTPTEYFYKDILQNYCELPEVVKLENGDHYARFSIQQEINDNEIADYTQITKEIREEFWKRCTQCDHYPNAQIKSKVSETNLPLNKESHFKVETTQKNTVTVSTP</sequence>
<organism evidence="2">
    <name type="scientific">Strongyloides stercoralis</name>
    <name type="common">Threadworm</name>
    <dbReference type="NCBI Taxonomy" id="6248"/>
    <lineage>
        <taxon>Eukaryota</taxon>
        <taxon>Metazoa</taxon>
        <taxon>Ecdysozoa</taxon>
        <taxon>Nematoda</taxon>
        <taxon>Chromadorea</taxon>
        <taxon>Rhabditida</taxon>
        <taxon>Tylenchina</taxon>
        <taxon>Panagrolaimomorpha</taxon>
        <taxon>Strongyloidoidea</taxon>
        <taxon>Strongyloididae</taxon>
        <taxon>Strongyloides</taxon>
    </lineage>
</organism>
<name>A0A0K0EBL6_STRER</name>
<protein>
    <submittedName>
        <fullName evidence="2">G_PROTEIN_RECEP_F3_4 domain-containing protein</fullName>
    </submittedName>
</protein>
<proteinExistence type="predicted"/>
<accession>A0A0K0EBL6</accession>
<evidence type="ECO:0000313" key="2">
    <source>
        <dbReference type="WBParaSite" id="SSTP_0000688800.1"/>
    </source>
</evidence>